<feature type="chain" id="PRO_5004545908" evidence="1">
    <location>
        <begin position="19"/>
        <end position="204"/>
    </location>
</feature>
<name>S7W6Q2_SPRLO</name>
<dbReference type="AlphaFoldDB" id="S7W6Q2"/>
<dbReference type="EMBL" id="ATCN01000746">
    <property type="protein sequence ID" value="EPR78495.1"/>
    <property type="molecule type" value="Genomic_DNA"/>
</dbReference>
<proteinExistence type="predicted"/>
<gene>
    <name evidence="2" type="ORF">SLOPH_1133</name>
</gene>
<sequence>MLLHLLPLFFLNIFSIDNIELSGNFFRSTLTLSNLEYEYIIIKHNSIFYPLTHTAHGLSQTTTYPNLKDRIFVIDNEIKKYIMKINNKIKLNNNNTYNSTYNNKHIFYNDINYTIIDCRNIKTLQYDIIKKILKEYQYQGKVTSGYDLKFIFVGKNTYKIKTIREQVFIPDFTIFPLAMNLCGSKFALVLTTIGKLYEEYMNRK</sequence>
<feature type="signal peptide" evidence="1">
    <location>
        <begin position="1"/>
        <end position="18"/>
    </location>
</feature>
<comment type="caution">
    <text evidence="2">The sequence shown here is derived from an EMBL/GenBank/DDBJ whole genome shotgun (WGS) entry which is preliminary data.</text>
</comment>
<evidence type="ECO:0000313" key="3">
    <source>
        <dbReference type="Proteomes" id="UP000014978"/>
    </source>
</evidence>
<evidence type="ECO:0000313" key="2">
    <source>
        <dbReference type="EMBL" id="EPR78495.1"/>
    </source>
</evidence>
<keyword evidence="3" id="KW-1185">Reference proteome</keyword>
<dbReference type="HOGENOM" id="CLU_1344021_0_0_1"/>
<keyword evidence="1" id="KW-0732">Signal</keyword>
<dbReference type="InParanoid" id="S7W6Q2"/>
<dbReference type="VEuPathDB" id="MicrosporidiaDB:SLOPH_1133"/>
<reference evidence="3" key="1">
    <citation type="journal article" date="2013" name="PLoS Genet.">
        <title>The genome of Spraguea lophii and the basis of host-microsporidian interactions.</title>
        <authorList>
            <person name="Campbell S.E."/>
            <person name="Williams T.A."/>
            <person name="Yousuf A."/>
            <person name="Soanes D.M."/>
            <person name="Paszkiewicz K.H."/>
            <person name="Williams B.A.P."/>
        </authorList>
    </citation>
    <scope>NUCLEOTIDE SEQUENCE [LARGE SCALE GENOMIC DNA]</scope>
    <source>
        <strain evidence="3">42_110</strain>
    </source>
</reference>
<dbReference type="Proteomes" id="UP000014978">
    <property type="component" value="Unassembled WGS sequence"/>
</dbReference>
<protein>
    <submittedName>
        <fullName evidence="2">Uncharacterized protein</fullName>
    </submittedName>
</protein>
<organism evidence="2 3">
    <name type="scientific">Spraguea lophii (strain 42_110)</name>
    <name type="common">Microsporidian parasite</name>
    <dbReference type="NCBI Taxonomy" id="1358809"/>
    <lineage>
        <taxon>Eukaryota</taxon>
        <taxon>Fungi</taxon>
        <taxon>Fungi incertae sedis</taxon>
        <taxon>Microsporidia</taxon>
        <taxon>Spragueidae</taxon>
        <taxon>Spraguea</taxon>
    </lineage>
</organism>
<accession>S7W6Q2</accession>
<evidence type="ECO:0000256" key="1">
    <source>
        <dbReference type="SAM" id="SignalP"/>
    </source>
</evidence>